<sequence>MTSYTNSTFWELTTDGVTTLAANNQPNYDRTSRIVAFSVAFILGLVGNTFVFIWIYRHRREKTRFHTYVLYLAIADLSVLFFPILGELIIEVKGKVWYSGDFLCRLFHVAQSVALFSSSFMLAGIAIDRYHSVTHPLKKQLPASGVIGTCWLAAFLLSLPQFHIFQKRERGGHYYCKTPFANRNDWQLKVYFTYVTLCAYVIPFCVMCFTYSCILHRLWLGQGSRMFQTKSSWQRTSRWRTLKMTFVIIGVYIICQTPYFLTEMILLYSKDEVARNFNKVLYAIFAIFAVCNSTANPYVFLYFNVFNTTRKHPPIPVKRIRRTS</sequence>
<evidence type="ECO:0000256" key="2">
    <source>
        <dbReference type="ARBA" id="ARBA00022475"/>
    </source>
</evidence>
<keyword evidence="11" id="KW-1185">Reference proteome</keyword>
<reference evidence="10 11" key="1">
    <citation type="journal article" date="2017" name="PLoS Biol.">
        <title>The sea cucumber genome provides insights into morphological evolution and visceral regeneration.</title>
        <authorList>
            <person name="Zhang X."/>
            <person name="Sun L."/>
            <person name="Yuan J."/>
            <person name="Sun Y."/>
            <person name="Gao Y."/>
            <person name="Zhang L."/>
            <person name="Li S."/>
            <person name="Dai H."/>
            <person name="Hamel J.F."/>
            <person name="Liu C."/>
            <person name="Yu Y."/>
            <person name="Liu S."/>
            <person name="Lin W."/>
            <person name="Guo K."/>
            <person name="Jin S."/>
            <person name="Xu P."/>
            <person name="Storey K.B."/>
            <person name="Huan P."/>
            <person name="Zhang T."/>
            <person name="Zhou Y."/>
            <person name="Zhang J."/>
            <person name="Lin C."/>
            <person name="Li X."/>
            <person name="Xing L."/>
            <person name="Huo D."/>
            <person name="Sun M."/>
            <person name="Wang L."/>
            <person name="Mercier A."/>
            <person name="Li F."/>
            <person name="Yang H."/>
            <person name="Xiang J."/>
        </authorList>
    </citation>
    <scope>NUCLEOTIDE SEQUENCE [LARGE SCALE GENOMIC DNA]</scope>
    <source>
        <strain evidence="10">Shaxun</strain>
        <tissue evidence="10">Muscle</tissue>
    </source>
</reference>
<keyword evidence="4 8" id="KW-1133">Transmembrane helix</keyword>
<evidence type="ECO:0000256" key="7">
    <source>
        <dbReference type="RuleBase" id="RU000688"/>
    </source>
</evidence>
<gene>
    <name evidence="10" type="ORF">BSL78_12534</name>
</gene>
<dbReference type="GO" id="GO:0042277">
    <property type="term" value="F:peptide binding"/>
    <property type="evidence" value="ECO:0007669"/>
    <property type="project" value="TreeGrafter"/>
</dbReference>
<evidence type="ECO:0000256" key="4">
    <source>
        <dbReference type="ARBA" id="ARBA00022989"/>
    </source>
</evidence>
<feature type="domain" description="G-protein coupled receptors family 1 profile" evidence="9">
    <location>
        <begin position="47"/>
        <end position="300"/>
    </location>
</feature>
<evidence type="ECO:0000256" key="3">
    <source>
        <dbReference type="ARBA" id="ARBA00022692"/>
    </source>
</evidence>
<evidence type="ECO:0000313" key="11">
    <source>
        <dbReference type="Proteomes" id="UP000230750"/>
    </source>
</evidence>
<evidence type="ECO:0000256" key="6">
    <source>
        <dbReference type="ARBA" id="ARBA00023170"/>
    </source>
</evidence>
<dbReference type="OrthoDB" id="5987909at2759"/>
<dbReference type="PANTHER" id="PTHR24241:SF83">
    <property type="entry name" value="G-PROTEIN COUPLED RECEPTOR 150-RELATED"/>
    <property type="match status" value="1"/>
</dbReference>
<accession>A0A2G8KRF4</accession>
<dbReference type="PROSITE" id="PS00237">
    <property type="entry name" value="G_PROTEIN_RECEP_F1_1"/>
    <property type="match status" value="1"/>
</dbReference>
<dbReference type="GO" id="GO:0005886">
    <property type="term" value="C:plasma membrane"/>
    <property type="evidence" value="ECO:0007669"/>
    <property type="project" value="UniProtKB-SubCell"/>
</dbReference>
<dbReference type="PANTHER" id="PTHR24241">
    <property type="entry name" value="NEUROPEPTIDE RECEPTOR-RELATED G-PROTEIN COUPLED RECEPTOR"/>
    <property type="match status" value="1"/>
</dbReference>
<evidence type="ECO:0000256" key="8">
    <source>
        <dbReference type="SAM" id="Phobius"/>
    </source>
</evidence>
<dbReference type="SUPFAM" id="SSF81321">
    <property type="entry name" value="Family A G protein-coupled receptor-like"/>
    <property type="match status" value="1"/>
</dbReference>
<dbReference type="STRING" id="307972.A0A2G8KRF4"/>
<dbReference type="InterPro" id="IPR000276">
    <property type="entry name" value="GPCR_Rhodpsn"/>
</dbReference>
<feature type="transmembrane region" description="Helical" evidence="8">
    <location>
        <begin position="68"/>
        <end position="86"/>
    </location>
</feature>
<keyword evidence="2" id="KW-1003">Cell membrane</keyword>
<dbReference type="Pfam" id="PF00001">
    <property type="entry name" value="7tm_1"/>
    <property type="match status" value="1"/>
</dbReference>
<comment type="caution">
    <text evidence="10">The sequence shown here is derived from an EMBL/GenBank/DDBJ whole genome shotgun (WGS) entry which is preliminary data.</text>
</comment>
<keyword evidence="3 7" id="KW-0812">Transmembrane</keyword>
<dbReference type="PRINTS" id="PR00237">
    <property type="entry name" value="GPCRRHODOPSN"/>
</dbReference>
<feature type="transmembrane region" description="Helical" evidence="8">
    <location>
        <begin position="34"/>
        <end position="56"/>
    </location>
</feature>
<feature type="transmembrane region" description="Helical" evidence="8">
    <location>
        <begin position="140"/>
        <end position="159"/>
    </location>
</feature>
<feature type="transmembrane region" description="Helical" evidence="8">
    <location>
        <begin position="241"/>
        <end position="261"/>
    </location>
</feature>
<dbReference type="Proteomes" id="UP000230750">
    <property type="component" value="Unassembled WGS sequence"/>
</dbReference>
<dbReference type="Gene3D" id="1.20.1070.10">
    <property type="entry name" value="Rhodopsin 7-helix transmembrane proteins"/>
    <property type="match status" value="1"/>
</dbReference>
<organism evidence="10 11">
    <name type="scientific">Stichopus japonicus</name>
    <name type="common">Sea cucumber</name>
    <dbReference type="NCBI Taxonomy" id="307972"/>
    <lineage>
        <taxon>Eukaryota</taxon>
        <taxon>Metazoa</taxon>
        <taxon>Echinodermata</taxon>
        <taxon>Eleutherozoa</taxon>
        <taxon>Echinozoa</taxon>
        <taxon>Holothuroidea</taxon>
        <taxon>Aspidochirotacea</taxon>
        <taxon>Aspidochirotida</taxon>
        <taxon>Stichopodidae</taxon>
        <taxon>Apostichopus</taxon>
    </lineage>
</organism>
<evidence type="ECO:0000256" key="1">
    <source>
        <dbReference type="ARBA" id="ARBA00004651"/>
    </source>
</evidence>
<comment type="similarity">
    <text evidence="7">Belongs to the G-protein coupled receptor 1 family.</text>
</comment>
<evidence type="ECO:0000259" key="9">
    <source>
        <dbReference type="PROSITE" id="PS50262"/>
    </source>
</evidence>
<keyword evidence="7" id="KW-0297">G-protein coupled receptor</keyword>
<dbReference type="EMBL" id="MRZV01000413">
    <property type="protein sequence ID" value="PIK50583.1"/>
    <property type="molecule type" value="Genomic_DNA"/>
</dbReference>
<dbReference type="AlphaFoldDB" id="A0A2G8KRF4"/>
<feature type="transmembrane region" description="Helical" evidence="8">
    <location>
        <begin position="191"/>
        <end position="220"/>
    </location>
</feature>
<dbReference type="InterPro" id="IPR017452">
    <property type="entry name" value="GPCR_Rhodpsn_7TM"/>
</dbReference>
<protein>
    <submittedName>
        <fullName evidence="10">Putative arg8-vasotocin receptor-like</fullName>
    </submittedName>
</protein>
<keyword evidence="7" id="KW-0807">Transducer</keyword>
<keyword evidence="5 8" id="KW-0472">Membrane</keyword>
<evidence type="ECO:0000313" key="10">
    <source>
        <dbReference type="EMBL" id="PIK50583.1"/>
    </source>
</evidence>
<dbReference type="PROSITE" id="PS50262">
    <property type="entry name" value="G_PROTEIN_RECEP_F1_2"/>
    <property type="match status" value="1"/>
</dbReference>
<feature type="transmembrane region" description="Helical" evidence="8">
    <location>
        <begin position="281"/>
        <end position="303"/>
    </location>
</feature>
<proteinExistence type="inferred from homology"/>
<keyword evidence="6 7" id="KW-0675">Receptor</keyword>
<dbReference type="GO" id="GO:0004930">
    <property type="term" value="F:G protein-coupled receptor activity"/>
    <property type="evidence" value="ECO:0007669"/>
    <property type="project" value="UniProtKB-KW"/>
</dbReference>
<dbReference type="GO" id="GO:0032870">
    <property type="term" value="P:cellular response to hormone stimulus"/>
    <property type="evidence" value="ECO:0007669"/>
    <property type="project" value="TreeGrafter"/>
</dbReference>
<evidence type="ECO:0000256" key="5">
    <source>
        <dbReference type="ARBA" id="ARBA00023136"/>
    </source>
</evidence>
<feature type="transmembrane region" description="Helical" evidence="8">
    <location>
        <begin position="106"/>
        <end position="128"/>
    </location>
</feature>
<comment type="subcellular location">
    <subcellularLocation>
        <location evidence="1">Cell membrane</location>
        <topology evidence="1">Multi-pass membrane protein</topology>
    </subcellularLocation>
</comment>
<name>A0A2G8KRF4_STIJA</name>